<dbReference type="Pfam" id="PF00072">
    <property type="entry name" value="Response_reg"/>
    <property type="match status" value="1"/>
</dbReference>
<name>A0A7C4RWR2_9BACT</name>
<reference evidence="4" key="1">
    <citation type="journal article" date="2020" name="mSystems">
        <title>Genome- and Community-Level Interaction Insights into Carbon Utilization and Element Cycling Functions of Hydrothermarchaeota in Hydrothermal Sediment.</title>
        <authorList>
            <person name="Zhou Z."/>
            <person name="Liu Y."/>
            <person name="Xu W."/>
            <person name="Pan J."/>
            <person name="Luo Z.H."/>
            <person name="Li M."/>
        </authorList>
    </citation>
    <scope>NUCLEOTIDE SEQUENCE [LARGE SCALE GENOMIC DNA]</scope>
    <source>
        <strain evidence="4">SpSt-609</strain>
    </source>
</reference>
<dbReference type="PANTHER" id="PTHR44591:SF3">
    <property type="entry name" value="RESPONSE REGULATORY DOMAIN-CONTAINING PROTEIN"/>
    <property type="match status" value="1"/>
</dbReference>
<dbReference type="CDD" id="cd00156">
    <property type="entry name" value="REC"/>
    <property type="match status" value="1"/>
</dbReference>
<dbReference type="PANTHER" id="PTHR44591">
    <property type="entry name" value="STRESS RESPONSE REGULATOR PROTEIN 1"/>
    <property type="match status" value="1"/>
</dbReference>
<dbReference type="SUPFAM" id="SSF48452">
    <property type="entry name" value="TPR-like"/>
    <property type="match status" value="1"/>
</dbReference>
<dbReference type="PROSITE" id="PS50110">
    <property type="entry name" value="RESPONSE_REGULATORY"/>
    <property type="match status" value="1"/>
</dbReference>
<organism evidence="4">
    <name type="scientific">Fervidobacterium thailandense</name>
    <dbReference type="NCBI Taxonomy" id="1008305"/>
    <lineage>
        <taxon>Bacteria</taxon>
        <taxon>Thermotogati</taxon>
        <taxon>Thermotogota</taxon>
        <taxon>Thermotogae</taxon>
        <taxon>Thermotogales</taxon>
        <taxon>Fervidobacteriaceae</taxon>
        <taxon>Fervidobacterium</taxon>
    </lineage>
</organism>
<evidence type="ECO:0000313" key="4">
    <source>
        <dbReference type="EMBL" id="HGU41078.1"/>
    </source>
</evidence>
<dbReference type="SMART" id="SM00448">
    <property type="entry name" value="REC"/>
    <property type="match status" value="1"/>
</dbReference>
<proteinExistence type="predicted"/>
<comment type="caution">
    <text evidence="4">The sequence shown here is derived from an EMBL/GenBank/DDBJ whole genome shotgun (WGS) entry which is preliminary data.</text>
</comment>
<dbReference type="EMBL" id="DSZY01000035">
    <property type="protein sequence ID" value="HGU41078.1"/>
    <property type="molecule type" value="Genomic_DNA"/>
</dbReference>
<dbReference type="Gene3D" id="3.40.50.2300">
    <property type="match status" value="1"/>
</dbReference>
<dbReference type="AlphaFoldDB" id="A0A7C4RWR2"/>
<evidence type="ECO:0000259" key="3">
    <source>
        <dbReference type="PROSITE" id="PS50110"/>
    </source>
</evidence>
<evidence type="ECO:0000256" key="2">
    <source>
        <dbReference type="PROSITE-ProRule" id="PRU00169"/>
    </source>
</evidence>
<dbReference type="InterPro" id="IPR011990">
    <property type="entry name" value="TPR-like_helical_dom_sf"/>
</dbReference>
<feature type="domain" description="Response regulatory" evidence="3">
    <location>
        <begin position="3"/>
        <end position="118"/>
    </location>
</feature>
<accession>A0A7C4RWR2</accession>
<dbReference type="GO" id="GO:0000160">
    <property type="term" value="P:phosphorelay signal transduction system"/>
    <property type="evidence" value="ECO:0007669"/>
    <property type="project" value="InterPro"/>
</dbReference>
<evidence type="ECO:0000256" key="1">
    <source>
        <dbReference type="ARBA" id="ARBA00022553"/>
    </source>
</evidence>
<protein>
    <submittedName>
        <fullName evidence="4">Response regulator</fullName>
    </submittedName>
</protein>
<dbReference type="InterPro" id="IPR011006">
    <property type="entry name" value="CheY-like_superfamily"/>
</dbReference>
<dbReference type="InterPro" id="IPR050595">
    <property type="entry name" value="Bact_response_regulator"/>
</dbReference>
<dbReference type="Gene3D" id="1.25.40.10">
    <property type="entry name" value="Tetratricopeptide repeat domain"/>
    <property type="match status" value="1"/>
</dbReference>
<dbReference type="SUPFAM" id="SSF52172">
    <property type="entry name" value="CheY-like"/>
    <property type="match status" value="1"/>
</dbReference>
<dbReference type="InterPro" id="IPR001789">
    <property type="entry name" value="Sig_transdc_resp-reg_receiver"/>
</dbReference>
<keyword evidence="1 2" id="KW-0597">Phosphoprotein</keyword>
<gene>
    <name evidence="4" type="ORF">ENT77_07770</name>
</gene>
<feature type="modified residue" description="4-aspartylphosphate" evidence="2">
    <location>
        <position position="53"/>
    </location>
</feature>
<sequence>MIDVLVVDDERHVRTLLIKMISNLFECSPKEADSAEEALKICDKERFDLITADIKLSGMDGIEFIKRLRLRGIFTPVLIISAYATPEDIAEVCRYGPIDFLAKPFTQDELRKKVKGLLDLKKDTFEKYLREAEGFIHSNLSGDLDKAEQIIRIMFSLMPSSPIPHYLMAELLEKRGNKELAQRHLSAAKALDVEQRGYRRGEEIDTD</sequence>